<dbReference type="AlphaFoldDB" id="A0A2S4LXG4"/>
<dbReference type="EMBL" id="PQGA01000020">
    <property type="protein sequence ID" value="POR47059.1"/>
    <property type="molecule type" value="Genomic_DNA"/>
</dbReference>
<evidence type="ECO:0000313" key="2">
    <source>
        <dbReference type="Proteomes" id="UP000237381"/>
    </source>
</evidence>
<dbReference type="InterPro" id="IPR021508">
    <property type="entry name" value="Gp17-like"/>
</dbReference>
<evidence type="ECO:0000313" key="1">
    <source>
        <dbReference type="EMBL" id="POR47059.1"/>
    </source>
</evidence>
<accession>A0A2S4LXG4</accession>
<evidence type="ECO:0008006" key="3">
    <source>
        <dbReference type="Google" id="ProtNLM"/>
    </source>
</evidence>
<gene>
    <name evidence="1" type="ORF">B0G62_12052</name>
</gene>
<proteinExistence type="predicted"/>
<protein>
    <recommendedName>
        <fullName evidence="3">DUF3168 domain-containing protein</fullName>
    </recommendedName>
</protein>
<reference evidence="1 2" key="1">
    <citation type="submission" date="2018-01" db="EMBL/GenBank/DDBJ databases">
        <title>Genomic Encyclopedia of Type Strains, Phase III (KMG-III): the genomes of soil and plant-associated and newly described type strains.</title>
        <authorList>
            <person name="Whitman W."/>
        </authorList>
    </citation>
    <scope>NUCLEOTIDE SEQUENCE [LARGE SCALE GENOMIC DNA]</scope>
    <source>
        <strain evidence="1 2">JCM 18070</strain>
    </source>
</reference>
<dbReference type="Pfam" id="PF11367">
    <property type="entry name" value="Tail_completion_gp17"/>
    <property type="match status" value="1"/>
</dbReference>
<comment type="caution">
    <text evidence="1">The sequence shown here is derived from an EMBL/GenBank/DDBJ whole genome shotgun (WGS) entry which is preliminary data.</text>
</comment>
<dbReference type="RefSeq" id="WP_059670981.1">
    <property type="nucleotide sequence ID" value="NZ_PQGA01000020.1"/>
</dbReference>
<keyword evidence="2" id="KW-1185">Reference proteome</keyword>
<sequence length="117" mass="12841">MTTIQEQVATLLQPLAAGGASPQVQLQDNTYPYIVYRRLASPVCNTLSGNGSPPINNTLFEISSWGYTYADAVATASAVAAAFQSWSIQNVLQHEQDLYESDVKAFRVVQTFSVWHD</sequence>
<dbReference type="Proteomes" id="UP000237381">
    <property type="component" value="Unassembled WGS sequence"/>
</dbReference>
<name>A0A2S4LXG4_9BURK</name>
<organism evidence="1 2">
    <name type="scientific">Paraburkholderia eburnea</name>
    <dbReference type="NCBI Taxonomy" id="1189126"/>
    <lineage>
        <taxon>Bacteria</taxon>
        <taxon>Pseudomonadati</taxon>
        <taxon>Pseudomonadota</taxon>
        <taxon>Betaproteobacteria</taxon>
        <taxon>Burkholderiales</taxon>
        <taxon>Burkholderiaceae</taxon>
        <taxon>Paraburkholderia</taxon>
    </lineage>
</organism>
<dbReference type="OrthoDB" id="8612771at2"/>